<feature type="non-terminal residue" evidence="9">
    <location>
        <position position="1"/>
    </location>
</feature>
<evidence type="ECO:0000256" key="4">
    <source>
        <dbReference type="ARBA" id="ARBA00022670"/>
    </source>
</evidence>
<dbReference type="OMA" id="YIISHEA"/>
<dbReference type="RefSeq" id="XP_002682410.1">
    <property type="nucleotide sequence ID" value="XM_002682364.1"/>
</dbReference>
<dbReference type="Gene3D" id="3.40.50.1460">
    <property type="match status" value="1"/>
</dbReference>
<dbReference type="Proteomes" id="UP000006671">
    <property type="component" value="Unassembled WGS sequence"/>
</dbReference>
<dbReference type="KEGG" id="ngr:NAEGRDRAFT_1734"/>
<dbReference type="GeneID" id="8856479"/>
<sequence length="262" mass="29748">KGQNWVILVAGSNGYFNYRHQADICHAYKIVTDRGIPASNIITFMFDDIAFNHDNPQKGVIINEYNGTNVYPGKEAIDYRGEDVTPDVFLSVLRGDSNITRGNGKTLKSGPNDRIFIYFADHGATNILAFPGFNVLHSKDLLETLQYMYKKRMYSQVLFYVEACESGSMFNSVLNANLNVYAETASTPFESSYACDYSDIFGAYLNDCYSINWMNDTDFCDIRKETIAEQFDHVLKETSTSHVCKYGDMSFEDETLIYFQGN</sequence>
<evidence type="ECO:0000256" key="8">
    <source>
        <dbReference type="PIRSR" id="PIRSR019663-1"/>
    </source>
</evidence>
<dbReference type="GO" id="GO:0005773">
    <property type="term" value="C:vacuole"/>
    <property type="evidence" value="ECO:0007669"/>
    <property type="project" value="GOC"/>
</dbReference>
<dbReference type="Pfam" id="PF01650">
    <property type="entry name" value="Peptidase_C13"/>
    <property type="match status" value="1"/>
</dbReference>
<dbReference type="PRINTS" id="PR00776">
    <property type="entry name" value="HEMOGLOBNASE"/>
</dbReference>
<dbReference type="STRING" id="5762.D2V073"/>
<dbReference type="GO" id="GO:0004197">
    <property type="term" value="F:cysteine-type endopeptidase activity"/>
    <property type="evidence" value="ECO:0007669"/>
    <property type="project" value="UniProtKB-EC"/>
</dbReference>
<feature type="active site" evidence="8">
    <location>
        <position position="122"/>
    </location>
</feature>
<evidence type="ECO:0000256" key="7">
    <source>
        <dbReference type="ARBA" id="ARBA00022807"/>
    </source>
</evidence>
<evidence type="ECO:0000256" key="3">
    <source>
        <dbReference type="ARBA" id="ARBA00012628"/>
    </source>
</evidence>
<keyword evidence="4" id="KW-0645">Protease</keyword>
<evidence type="ECO:0000256" key="5">
    <source>
        <dbReference type="ARBA" id="ARBA00022729"/>
    </source>
</evidence>
<accession>D2V073</accession>
<dbReference type="PANTHER" id="PTHR12000:SF42">
    <property type="entry name" value="LEGUMAIN"/>
    <property type="match status" value="1"/>
</dbReference>
<dbReference type="GO" id="GO:0051603">
    <property type="term" value="P:proteolysis involved in protein catabolic process"/>
    <property type="evidence" value="ECO:0007669"/>
    <property type="project" value="TreeGrafter"/>
</dbReference>
<keyword evidence="10" id="KW-1185">Reference proteome</keyword>
<reference evidence="9 10" key="1">
    <citation type="journal article" date="2010" name="Cell">
        <title>The genome of Naegleria gruberi illuminates early eukaryotic versatility.</title>
        <authorList>
            <person name="Fritz-Laylin L.K."/>
            <person name="Prochnik S.E."/>
            <person name="Ginger M.L."/>
            <person name="Dacks J.B."/>
            <person name="Carpenter M.L."/>
            <person name="Field M.C."/>
            <person name="Kuo A."/>
            <person name="Paredez A."/>
            <person name="Chapman J."/>
            <person name="Pham J."/>
            <person name="Shu S."/>
            <person name="Neupane R."/>
            <person name="Cipriano M."/>
            <person name="Mancuso J."/>
            <person name="Tu H."/>
            <person name="Salamov A."/>
            <person name="Lindquist E."/>
            <person name="Shapiro H."/>
            <person name="Lucas S."/>
            <person name="Grigoriev I.V."/>
            <person name="Cande W.Z."/>
            <person name="Fulton C."/>
            <person name="Rokhsar D.S."/>
            <person name="Dawson S.C."/>
        </authorList>
    </citation>
    <scope>NUCLEOTIDE SEQUENCE [LARGE SCALE GENOMIC DNA]</scope>
    <source>
        <strain evidence="9 10">NEG-M</strain>
    </source>
</reference>
<dbReference type="VEuPathDB" id="AmoebaDB:NAEGRDRAFT_1734"/>
<dbReference type="EMBL" id="GG738847">
    <property type="protein sequence ID" value="EFC49666.1"/>
    <property type="molecule type" value="Genomic_DNA"/>
</dbReference>
<feature type="non-terminal residue" evidence="9">
    <location>
        <position position="262"/>
    </location>
</feature>
<organism evidence="10">
    <name type="scientific">Naegleria gruberi</name>
    <name type="common">Amoeba</name>
    <dbReference type="NCBI Taxonomy" id="5762"/>
    <lineage>
        <taxon>Eukaryota</taxon>
        <taxon>Discoba</taxon>
        <taxon>Heterolobosea</taxon>
        <taxon>Tetramitia</taxon>
        <taxon>Eutetramitia</taxon>
        <taxon>Vahlkampfiidae</taxon>
        <taxon>Naegleria</taxon>
    </lineage>
</organism>
<keyword evidence="5" id="KW-0732">Signal</keyword>
<dbReference type="AlphaFoldDB" id="D2V073"/>
<dbReference type="eggNOG" id="KOG1348">
    <property type="taxonomic scope" value="Eukaryota"/>
</dbReference>
<dbReference type="FunCoup" id="D2V073">
    <property type="interactions" value="301"/>
</dbReference>
<dbReference type="InterPro" id="IPR001096">
    <property type="entry name" value="Peptidase_C13"/>
</dbReference>
<keyword evidence="7" id="KW-0788">Thiol protease</keyword>
<name>D2V073_NAEGR</name>
<dbReference type="GO" id="GO:0006624">
    <property type="term" value="P:vacuolar protein processing"/>
    <property type="evidence" value="ECO:0007669"/>
    <property type="project" value="TreeGrafter"/>
</dbReference>
<proteinExistence type="inferred from homology"/>
<evidence type="ECO:0000256" key="6">
    <source>
        <dbReference type="ARBA" id="ARBA00022801"/>
    </source>
</evidence>
<dbReference type="PANTHER" id="PTHR12000">
    <property type="entry name" value="HEMOGLOBINASE FAMILY MEMBER"/>
    <property type="match status" value="1"/>
</dbReference>
<evidence type="ECO:0000256" key="1">
    <source>
        <dbReference type="ARBA" id="ARBA00000810"/>
    </source>
</evidence>
<gene>
    <name evidence="9" type="ORF">NAEGRDRAFT_1734</name>
</gene>
<keyword evidence="6" id="KW-0378">Hydrolase</keyword>
<dbReference type="FunFam" id="3.40.50.1460:FF:000006">
    <property type="entry name" value="Legumain"/>
    <property type="match status" value="1"/>
</dbReference>
<feature type="active site" description="Nucleophile" evidence="8">
    <location>
        <position position="164"/>
    </location>
</feature>
<comment type="similarity">
    <text evidence="2">Belongs to the peptidase C13 family.</text>
</comment>
<dbReference type="InParanoid" id="D2V073"/>
<evidence type="ECO:0000313" key="10">
    <source>
        <dbReference type="Proteomes" id="UP000006671"/>
    </source>
</evidence>
<evidence type="ECO:0000313" key="9">
    <source>
        <dbReference type="EMBL" id="EFC49666.1"/>
    </source>
</evidence>
<dbReference type="OrthoDB" id="192611at2759"/>
<dbReference type="EC" id="3.4.22.34" evidence="3"/>
<dbReference type="PIRSF" id="PIRSF019663">
    <property type="entry name" value="Legumain"/>
    <property type="match status" value="1"/>
</dbReference>
<protein>
    <recommendedName>
        <fullName evidence="3">legumain</fullName>
        <ecNumber evidence="3">3.4.22.34</ecNumber>
    </recommendedName>
</protein>
<evidence type="ECO:0000256" key="2">
    <source>
        <dbReference type="ARBA" id="ARBA00009941"/>
    </source>
</evidence>
<comment type="catalytic activity">
    <reaction evidence="1">
        <text>Hydrolysis of proteins and small molecule substrates at -Asn-|-Xaa- bonds.</text>
        <dbReference type="EC" id="3.4.22.34"/>
    </reaction>
</comment>